<feature type="region of interest" description="Disordered" evidence="4">
    <location>
        <begin position="179"/>
        <end position="222"/>
    </location>
</feature>
<dbReference type="InterPro" id="IPR015877">
    <property type="entry name" value="MAT1_centre"/>
</dbReference>
<dbReference type="InterPro" id="IPR017907">
    <property type="entry name" value="Znf_RING_CS"/>
</dbReference>
<evidence type="ECO:0000256" key="4">
    <source>
        <dbReference type="SAM" id="MobiDB-lite"/>
    </source>
</evidence>
<organism evidence="6">
    <name type="scientific">Zooxanthella nutricula</name>
    <dbReference type="NCBI Taxonomy" id="1333877"/>
    <lineage>
        <taxon>Eukaryota</taxon>
        <taxon>Sar</taxon>
        <taxon>Alveolata</taxon>
        <taxon>Dinophyceae</taxon>
        <taxon>Peridiniales</taxon>
        <taxon>Peridiniales incertae sedis</taxon>
        <taxon>Zooxanthella</taxon>
    </lineage>
</organism>
<keyword evidence="2" id="KW-0863">Zinc-finger</keyword>
<dbReference type="PANTHER" id="PTHR12683">
    <property type="entry name" value="CDK-ACTIVATING KINASE ASSEMBLY FACTOR MAT1"/>
    <property type="match status" value="1"/>
</dbReference>
<evidence type="ECO:0000313" key="6">
    <source>
        <dbReference type="EMBL" id="CAD9579318.1"/>
    </source>
</evidence>
<dbReference type="GO" id="GO:0008270">
    <property type="term" value="F:zinc ion binding"/>
    <property type="evidence" value="ECO:0007669"/>
    <property type="project" value="UniProtKB-KW"/>
</dbReference>
<evidence type="ECO:0000259" key="5">
    <source>
        <dbReference type="Pfam" id="PF06391"/>
    </source>
</evidence>
<evidence type="ECO:0000256" key="2">
    <source>
        <dbReference type="ARBA" id="ARBA00022771"/>
    </source>
</evidence>
<name>A0A7S2P6N6_9DINO</name>
<gene>
    <name evidence="6" type="ORF">BRAN1462_LOCUS30886</name>
</gene>
<dbReference type="GO" id="GO:0006281">
    <property type="term" value="P:DNA repair"/>
    <property type="evidence" value="ECO:0007669"/>
    <property type="project" value="TreeGrafter"/>
</dbReference>
<dbReference type="Pfam" id="PF06391">
    <property type="entry name" value="MAT1"/>
    <property type="match status" value="1"/>
</dbReference>
<evidence type="ECO:0000256" key="3">
    <source>
        <dbReference type="ARBA" id="ARBA00022833"/>
    </source>
</evidence>
<accession>A0A7S2P6N6</accession>
<dbReference type="Gene3D" id="3.30.40.10">
    <property type="entry name" value="Zinc/RING finger domain, C3HC4 (zinc finger)"/>
    <property type="match status" value="1"/>
</dbReference>
<feature type="domain" description="MAT1 centre" evidence="5">
    <location>
        <begin position="52"/>
        <end position="134"/>
    </location>
</feature>
<proteinExistence type="predicted"/>
<keyword evidence="1" id="KW-0479">Metal-binding</keyword>
<dbReference type="EMBL" id="HBGW01048463">
    <property type="protein sequence ID" value="CAD9579318.1"/>
    <property type="molecule type" value="Transcribed_RNA"/>
</dbReference>
<protein>
    <recommendedName>
        <fullName evidence="5">MAT1 centre domain-containing protein</fullName>
    </recommendedName>
</protein>
<evidence type="ECO:0000256" key="1">
    <source>
        <dbReference type="ARBA" id="ARBA00022723"/>
    </source>
</evidence>
<keyword evidence="3" id="KW-0862">Zinc</keyword>
<dbReference type="GO" id="GO:0005675">
    <property type="term" value="C:transcription factor TFIIH holo complex"/>
    <property type="evidence" value="ECO:0007669"/>
    <property type="project" value="TreeGrafter"/>
</dbReference>
<dbReference type="GO" id="GO:0006357">
    <property type="term" value="P:regulation of transcription by RNA polymerase II"/>
    <property type="evidence" value="ECO:0007669"/>
    <property type="project" value="TreeGrafter"/>
</dbReference>
<dbReference type="PROSITE" id="PS00518">
    <property type="entry name" value="ZF_RING_1"/>
    <property type="match status" value="1"/>
</dbReference>
<dbReference type="InterPro" id="IPR013083">
    <property type="entry name" value="Znf_RING/FYVE/PHD"/>
</dbReference>
<dbReference type="SUPFAM" id="SSF57850">
    <property type="entry name" value="RING/U-box"/>
    <property type="match status" value="1"/>
</dbReference>
<dbReference type="AlphaFoldDB" id="A0A7S2P6N6"/>
<sequence length="250" mass="28196">MRMFYSKVCDHRVCESCLTRFFNPGPAYCPGCPVTSQRQLLSAQDFCQEPPEARQVDSEVKVRRQVSEIFCKTREDFELSEDWNDYLMQREDMIYRLVNPTSQEEVQETWRQIDQYQAQNAEQIRREQRLAPRKKFQKILRIIEEEGSFHSGVNADWGEAPGAAVHPFVVQYQSLLTCPPEDARSRTPSAERSPAHARETSPGSPVPGKTLAGHMSGGGHSPEACVKKARHFFFADLVAATSAASSAPAT</sequence>
<dbReference type="PANTHER" id="PTHR12683:SF13">
    <property type="entry name" value="CDK-ACTIVATING KINASE ASSEMBLY FACTOR MAT1"/>
    <property type="match status" value="1"/>
</dbReference>
<reference evidence="6" key="1">
    <citation type="submission" date="2021-01" db="EMBL/GenBank/DDBJ databases">
        <authorList>
            <person name="Corre E."/>
            <person name="Pelletier E."/>
            <person name="Niang G."/>
            <person name="Scheremetjew M."/>
            <person name="Finn R."/>
            <person name="Kale V."/>
            <person name="Holt S."/>
            <person name="Cochrane G."/>
            <person name="Meng A."/>
            <person name="Brown T."/>
            <person name="Cohen L."/>
        </authorList>
    </citation>
    <scope>NUCLEOTIDE SEQUENCE</scope>
    <source>
        <strain evidence="6">RCC3387</strain>
    </source>
</reference>